<dbReference type="EMBL" id="JADNRY010000106">
    <property type="protein sequence ID" value="KAF9065258.1"/>
    <property type="molecule type" value="Genomic_DNA"/>
</dbReference>
<evidence type="ECO:0000313" key="3">
    <source>
        <dbReference type="Proteomes" id="UP000772434"/>
    </source>
</evidence>
<comment type="caution">
    <text evidence="2">The sequence shown here is derived from an EMBL/GenBank/DDBJ whole genome shotgun (WGS) entry which is preliminary data.</text>
</comment>
<feature type="region of interest" description="Disordered" evidence="1">
    <location>
        <begin position="41"/>
        <end position="62"/>
    </location>
</feature>
<accession>A0A9P5PJY0</accession>
<name>A0A9P5PJY0_9AGAR</name>
<reference evidence="2" key="1">
    <citation type="submission" date="2020-11" db="EMBL/GenBank/DDBJ databases">
        <authorList>
            <consortium name="DOE Joint Genome Institute"/>
            <person name="Ahrendt S."/>
            <person name="Riley R."/>
            <person name="Andreopoulos W."/>
            <person name="Labutti K."/>
            <person name="Pangilinan J."/>
            <person name="Ruiz-Duenas F.J."/>
            <person name="Barrasa J.M."/>
            <person name="Sanchez-Garcia M."/>
            <person name="Camarero S."/>
            <person name="Miyauchi S."/>
            <person name="Serrano A."/>
            <person name="Linde D."/>
            <person name="Babiker R."/>
            <person name="Drula E."/>
            <person name="Ayuso-Fernandez I."/>
            <person name="Pacheco R."/>
            <person name="Padilla G."/>
            <person name="Ferreira P."/>
            <person name="Barriuso J."/>
            <person name="Kellner H."/>
            <person name="Castanera R."/>
            <person name="Alfaro M."/>
            <person name="Ramirez L."/>
            <person name="Pisabarro A.G."/>
            <person name="Kuo A."/>
            <person name="Tritt A."/>
            <person name="Lipzen A."/>
            <person name="He G."/>
            <person name="Yan M."/>
            <person name="Ng V."/>
            <person name="Cullen D."/>
            <person name="Martin F."/>
            <person name="Rosso M.-N."/>
            <person name="Henrissat B."/>
            <person name="Hibbett D."/>
            <person name="Martinez A.T."/>
            <person name="Grigoriev I.V."/>
        </authorList>
    </citation>
    <scope>NUCLEOTIDE SEQUENCE</scope>
    <source>
        <strain evidence="2">AH 40177</strain>
    </source>
</reference>
<dbReference type="AlphaFoldDB" id="A0A9P5PJY0"/>
<feature type="region of interest" description="Disordered" evidence="1">
    <location>
        <begin position="76"/>
        <end position="95"/>
    </location>
</feature>
<feature type="compositionally biased region" description="Basic residues" evidence="1">
    <location>
        <begin position="41"/>
        <end position="52"/>
    </location>
</feature>
<protein>
    <submittedName>
        <fullName evidence="2">Uncharacterized protein</fullName>
    </submittedName>
</protein>
<dbReference type="Proteomes" id="UP000772434">
    <property type="component" value="Unassembled WGS sequence"/>
</dbReference>
<proteinExistence type="predicted"/>
<evidence type="ECO:0000256" key="1">
    <source>
        <dbReference type="SAM" id="MobiDB-lite"/>
    </source>
</evidence>
<evidence type="ECO:0000313" key="2">
    <source>
        <dbReference type="EMBL" id="KAF9065258.1"/>
    </source>
</evidence>
<keyword evidence="3" id="KW-1185">Reference proteome</keyword>
<sequence>MHRKILDNLISYFKPQNTEAPILVEDQIELKVYHSAARRKRHRPVVSRHRYHPPSSPLEPSHPLFGYPLNQPSEICRRNGGGRWSPQEHQEDPDALTAVRSPRGRISLRPRWEVLLEEEEKRERQREKEEIEGVIIIDGAFKLRQKPVRPGCLNSQEEVDALRTKFGLCPATF</sequence>
<gene>
    <name evidence="2" type="ORF">BDP27DRAFT_1463970</name>
</gene>
<organism evidence="2 3">
    <name type="scientific">Rhodocollybia butyracea</name>
    <dbReference type="NCBI Taxonomy" id="206335"/>
    <lineage>
        <taxon>Eukaryota</taxon>
        <taxon>Fungi</taxon>
        <taxon>Dikarya</taxon>
        <taxon>Basidiomycota</taxon>
        <taxon>Agaricomycotina</taxon>
        <taxon>Agaricomycetes</taxon>
        <taxon>Agaricomycetidae</taxon>
        <taxon>Agaricales</taxon>
        <taxon>Marasmiineae</taxon>
        <taxon>Omphalotaceae</taxon>
        <taxon>Rhodocollybia</taxon>
    </lineage>
</organism>